<sequence length="115" mass="12842">MEKSQVYAKHKTARISAKKVAPVMDLIRGKGLIEAKVTLAFDRTKAAVLLLKLLRSAEANATNNRKLDSSKLFVSEVWVGPGPTYKRMRLVAKSRVSPIMKRTSNIYVGLSERNK</sequence>
<dbReference type="InterPro" id="IPR047867">
    <property type="entry name" value="Ribosomal_uL22_bac/org-type"/>
</dbReference>
<dbReference type="Proteomes" id="UP000179113">
    <property type="component" value="Unassembled WGS sequence"/>
</dbReference>
<dbReference type="HAMAP" id="MF_01331_B">
    <property type="entry name" value="Ribosomal_uL22_B"/>
    <property type="match status" value="1"/>
</dbReference>
<comment type="function">
    <text evidence="7 10">This protein binds specifically to 23S rRNA; its binding is stimulated by other ribosomal proteins, e.g., L4, L17, and L20. It is important during the early stages of 50S assembly. It makes multiple contacts with different domains of the 23S rRNA in the assembled 50S subunit and ribosome.</text>
</comment>
<evidence type="ECO:0000256" key="8">
    <source>
        <dbReference type="RuleBase" id="RU004005"/>
    </source>
</evidence>
<keyword evidence="2 7" id="KW-0699">rRNA-binding</keyword>
<evidence type="ECO:0000256" key="10">
    <source>
        <dbReference type="RuleBase" id="RU004008"/>
    </source>
</evidence>
<comment type="caution">
    <text evidence="11">The sequence shown here is derived from an EMBL/GenBank/DDBJ whole genome shotgun (WGS) entry which is preliminary data.</text>
</comment>
<evidence type="ECO:0000256" key="1">
    <source>
        <dbReference type="ARBA" id="ARBA00009451"/>
    </source>
</evidence>
<evidence type="ECO:0000256" key="4">
    <source>
        <dbReference type="ARBA" id="ARBA00022980"/>
    </source>
</evidence>
<dbReference type="PANTHER" id="PTHR13501">
    <property type="entry name" value="CHLOROPLAST 50S RIBOSOMAL PROTEIN L22-RELATED"/>
    <property type="match status" value="1"/>
</dbReference>
<dbReference type="GO" id="GO:0006412">
    <property type="term" value="P:translation"/>
    <property type="evidence" value="ECO:0007669"/>
    <property type="project" value="UniProtKB-UniRule"/>
</dbReference>
<dbReference type="CDD" id="cd00336">
    <property type="entry name" value="Ribosomal_L22"/>
    <property type="match status" value="1"/>
</dbReference>
<evidence type="ECO:0000256" key="2">
    <source>
        <dbReference type="ARBA" id="ARBA00022730"/>
    </source>
</evidence>
<dbReference type="NCBIfam" id="TIGR01044">
    <property type="entry name" value="rplV_bact"/>
    <property type="match status" value="1"/>
</dbReference>
<dbReference type="GO" id="GO:0019843">
    <property type="term" value="F:rRNA binding"/>
    <property type="evidence" value="ECO:0007669"/>
    <property type="project" value="UniProtKB-UniRule"/>
</dbReference>
<comment type="function">
    <text evidence="7">The globular domain of the protein is located near the polypeptide exit tunnel on the outside of the subunit, while an extended beta-hairpin is found that lines the wall of the exit tunnel in the center of the 70S ribosome.</text>
</comment>
<gene>
    <name evidence="7" type="primary">rplV</name>
    <name evidence="11" type="ORF">A2415_00490</name>
</gene>
<evidence type="ECO:0000256" key="9">
    <source>
        <dbReference type="RuleBase" id="RU004006"/>
    </source>
</evidence>
<accession>A0A1F4WKZ1</accession>
<keyword evidence="5 7" id="KW-0687">Ribonucleoprotein</keyword>
<comment type="subunit">
    <text evidence="7 9">Part of the 50S ribosomal subunit.</text>
</comment>
<dbReference type="SUPFAM" id="SSF54843">
    <property type="entry name" value="Ribosomal protein L22"/>
    <property type="match status" value="1"/>
</dbReference>
<evidence type="ECO:0000256" key="7">
    <source>
        <dbReference type="HAMAP-Rule" id="MF_01331"/>
    </source>
</evidence>
<evidence type="ECO:0000256" key="5">
    <source>
        <dbReference type="ARBA" id="ARBA00023274"/>
    </source>
</evidence>
<organism evidence="11 12">
    <name type="scientific">candidate division WWE3 bacterium RIFOXYC1_FULL_39_7</name>
    <dbReference type="NCBI Taxonomy" id="1802643"/>
    <lineage>
        <taxon>Bacteria</taxon>
        <taxon>Katanobacteria</taxon>
    </lineage>
</organism>
<dbReference type="InterPro" id="IPR005727">
    <property type="entry name" value="Ribosomal_uL22_bac/chlpt-type"/>
</dbReference>
<evidence type="ECO:0000313" key="12">
    <source>
        <dbReference type="Proteomes" id="UP000179113"/>
    </source>
</evidence>
<dbReference type="InterPro" id="IPR036394">
    <property type="entry name" value="Ribosomal_uL22_sf"/>
</dbReference>
<dbReference type="GO" id="GO:0022625">
    <property type="term" value="C:cytosolic large ribosomal subunit"/>
    <property type="evidence" value="ECO:0007669"/>
    <property type="project" value="TreeGrafter"/>
</dbReference>
<dbReference type="EMBL" id="MEWA01000010">
    <property type="protein sequence ID" value="OGC70061.1"/>
    <property type="molecule type" value="Genomic_DNA"/>
</dbReference>
<dbReference type="Pfam" id="PF00237">
    <property type="entry name" value="Ribosomal_L22"/>
    <property type="match status" value="1"/>
</dbReference>
<keyword evidence="4 7" id="KW-0689">Ribosomal protein</keyword>
<dbReference type="PANTHER" id="PTHR13501:SF8">
    <property type="entry name" value="LARGE RIBOSOMAL SUBUNIT PROTEIN UL22M"/>
    <property type="match status" value="1"/>
</dbReference>
<dbReference type="Gene3D" id="3.90.470.10">
    <property type="entry name" value="Ribosomal protein L22/L17"/>
    <property type="match status" value="1"/>
</dbReference>
<protein>
    <recommendedName>
        <fullName evidence="6 7">Large ribosomal subunit protein uL22</fullName>
    </recommendedName>
</protein>
<dbReference type="AlphaFoldDB" id="A0A1F4WKZ1"/>
<evidence type="ECO:0000256" key="3">
    <source>
        <dbReference type="ARBA" id="ARBA00022884"/>
    </source>
</evidence>
<evidence type="ECO:0000256" key="6">
    <source>
        <dbReference type="ARBA" id="ARBA00035207"/>
    </source>
</evidence>
<comment type="similarity">
    <text evidence="1 7 8">Belongs to the universal ribosomal protein uL22 family.</text>
</comment>
<keyword evidence="3 7" id="KW-0694">RNA-binding</keyword>
<dbReference type="GO" id="GO:0003735">
    <property type="term" value="F:structural constituent of ribosome"/>
    <property type="evidence" value="ECO:0007669"/>
    <property type="project" value="InterPro"/>
</dbReference>
<name>A0A1F4WKZ1_UNCKA</name>
<proteinExistence type="inferred from homology"/>
<dbReference type="InterPro" id="IPR001063">
    <property type="entry name" value="Ribosomal_uL22"/>
</dbReference>
<evidence type="ECO:0000313" key="11">
    <source>
        <dbReference type="EMBL" id="OGC70061.1"/>
    </source>
</evidence>
<reference evidence="11 12" key="1">
    <citation type="journal article" date="2016" name="Nat. Commun.">
        <title>Thousands of microbial genomes shed light on interconnected biogeochemical processes in an aquifer system.</title>
        <authorList>
            <person name="Anantharaman K."/>
            <person name="Brown C.T."/>
            <person name="Hug L.A."/>
            <person name="Sharon I."/>
            <person name="Castelle C.J."/>
            <person name="Probst A.J."/>
            <person name="Thomas B.C."/>
            <person name="Singh A."/>
            <person name="Wilkins M.J."/>
            <person name="Karaoz U."/>
            <person name="Brodie E.L."/>
            <person name="Williams K.H."/>
            <person name="Hubbard S.S."/>
            <person name="Banfield J.F."/>
        </authorList>
    </citation>
    <scope>NUCLEOTIDE SEQUENCE [LARGE SCALE GENOMIC DNA]</scope>
</reference>